<dbReference type="NCBIfam" id="TIGR01909">
    <property type="entry name" value="C_GCAxxG_C_C"/>
    <property type="match status" value="1"/>
</dbReference>
<dbReference type="EMBL" id="MGDB01000129">
    <property type="protein sequence ID" value="OGL39065.1"/>
    <property type="molecule type" value="Genomic_DNA"/>
</dbReference>
<name>A0A1F7RC09_9BACT</name>
<sequence>MNKLDLKAVSDLTSKNYQSGYNCAEAVLSAFKEILKLNLDVKIATPMGGGIGAAKDLCGAMNGGVIVLGALFGRNNPNEKVDKIYPLAKSFHDKFKDAFGTTCCCEITKGIEWKSAAHKEHCAKVAARTAEILAEVINGAK</sequence>
<organism evidence="1 2">
    <name type="scientific">Candidatus Schekmanbacteria bacterium GWA2_38_11</name>
    <dbReference type="NCBI Taxonomy" id="1817876"/>
    <lineage>
        <taxon>Bacteria</taxon>
        <taxon>Candidatus Schekmaniibacteriota</taxon>
    </lineage>
</organism>
<dbReference type="Proteomes" id="UP000178526">
    <property type="component" value="Unassembled WGS sequence"/>
</dbReference>
<dbReference type="AlphaFoldDB" id="A0A1F7RC09"/>
<dbReference type="InterPro" id="IPR036280">
    <property type="entry name" value="Multihaem_cyt_sf"/>
</dbReference>
<protein>
    <recommendedName>
        <fullName evidence="3">C_GCAxxG_C_C family protein</fullName>
    </recommendedName>
</protein>
<dbReference type="SUPFAM" id="SSF48695">
    <property type="entry name" value="Multiheme cytochromes"/>
    <property type="match status" value="1"/>
</dbReference>
<reference evidence="1 2" key="1">
    <citation type="journal article" date="2016" name="Nat. Commun.">
        <title>Thousands of microbial genomes shed light on interconnected biogeochemical processes in an aquifer system.</title>
        <authorList>
            <person name="Anantharaman K."/>
            <person name="Brown C.T."/>
            <person name="Hug L.A."/>
            <person name="Sharon I."/>
            <person name="Castelle C.J."/>
            <person name="Probst A.J."/>
            <person name="Thomas B.C."/>
            <person name="Singh A."/>
            <person name="Wilkins M.J."/>
            <person name="Karaoz U."/>
            <person name="Brodie E.L."/>
            <person name="Williams K.H."/>
            <person name="Hubbard S.S."/>
            <person name="Banfield J.F."/>
        </authorList>
    </citation>
    <scope>NUCLEOTIDE SEQUENCE [LARGE SCALE GENOMIC DNA]</scope>
</reference>
<dbReference type="InterPro" id="IPR010181">
    <property type="entry name" value="CGCAxxGCC_motif"/>
</dbReference>
<accession>A0A1F7RC09</accession>
<comment type="caution">
    <text evidence="1">The sequence shown here is derived from an EMBL/GenBank/DDBJ whole genome shotgun (WGS) entry which is preliminary data.</text>
</comment>
<dbReference type="Pfam" id="PF09719">
    <property type="entry name" value="C_GCAxxG_C_C"/>
    <property type="match status" value="1"/>
</dbReference>
<evidence type="ECO:0008006" key="3">
    <source>
        <dbReference type="Google" id="ProtNLM"/>
    </source>
</evidence>
<proteinExistence type="predicted"/>
<evidence type="ECO:0000313" key="1">
    <source>
        <dbReference type="EMBL" id="OGL39065.1"/>
    </source>
</evidence>
<evidence type="ECO:0000313" key="2">
    <source>
        <dbReference type="Proteomes" id="UP000178526"/>
    </source>
</evidence>
<gene>
    <name evidence="1" type="ORF">A2042_04805</name>
</gene>